<comment type="caution">
    <text evidence="2">The sequence shown here is derived from an EMBL/GenBank/DDBJ whole genome shotgun (WGS) entry which is preliminary data.</text>
</comment>
<accession>A0ABP3RPF6</accession>
<organism evidence="2 3">
    <name type="scientific">Streptomyces crystallinus</name>
    <dbReference type="NCBI Taxonomy" id="68191"/>
    <lineage>
        <taxon>Bacteria</taxon>
        <taxon>Bacillati</taxon>
        <taxon>Actinomycetota</taxon>
        <taxon>Actinomycetes</taxon>
        <taxon>Kitasatosporales</taxon>
        <taxon>Streptomycetaceae</taxon>
        <taxon>Streptomyces</taxon>
    </lineage>
</organism>
<proteinExistence type="predicted"/>
<dbReference type="EMBL" id="BAAACA010000035">
    <property type="protein sequence ID" value="GAA0614536.1"/>
    <property type="molecule type" value="Genomic_DNA"/>
</dbReference>
<evidence type="ECO:0000313" key="2">
    <source>
        <dbReference type="EMBL" id="GAA0614536.1"/>
    </source>
</evidence>
<keyword evidence="3" id="KW-1185">Reference proteome</keyword>
<name>A0ABP3RPF6_9ACTN</name>
<evidence type="ECO:0000313" key="3">
    <source>
        <dbReference type="Proteomes" id="UP001500668"/>
    </source>
</evidence>
<dbReference type="Proteomes" id="UP001500668">
    <property type="component" value="Unassembled WGS sequence"/>
</dbReference>
<feature type="region of interest" description="Disordered" evidence="1">
    <location>
        <begin position="1"/>
        <end position="25"/>
    </location>
</feature>
<evidence type="ECO:0000256" key="1">
    <source>
        <dbReference type="SAM" id="MobiDB-lite"/>
    </source>
</evidence>
<sequence>MGDIARRGGPGAYGNPEAVPTPTLNPVTPPTCPACPTRPPLWKDTSTTAPGAADHWHWHCAACRTLYEPTASHKVRFTYAPLRR</sequence>
<gene>
    <name evidence="2" type="ORF">GCM10010394_50720</name>
</gene>
<reference evidence="3" key="1">
    <citation type="journal article" date="2019" name="Int. J. Syst. Evol. Microbiol.">
        <title>The Global Catalogue of Microorganisms (GCM) 10K type strain sequencing project: providing services to taxonomists for standard genome sequencing and annotation.</title>
        <authorList>
            <consortium name="The Broad Institute Genomics Platform"/>
            <consortium name="The Broad Institute Genome Sequencing Center for Infectious Disease"/>
            <person name="Wu L."/>
            <person name="Ma J."/>
        </authorList>
    </citation>
    <scope>NUCLEOTIDE SEQUENCE [LARGE SCALE GENOMIC DNA]</scope>
    <source>
        <strain evidence="3">JCM 5067</strain>
    </source>
</reference>
<protein>
    <submittedName>
        <fullName evidence="2">Uncharacterized protein</fullName>
    </submittedName>
</protein>